<dbReference type="InterPro" id="IPR036291">
    <property type="entry name" value="NAD(P)-bd_dom_sf"/>
</dbReference>
<accession>A0A848LXH9</accession>
<keyword evidence="2" id="KW-1185">Reference proteome</keyword>
<dbReference type="Proteomes" id="UP000518300">
    <property type="component" value="Unassembled WGS sequence"/>
</dbReference>
<dbReference type="InterPro" id="IPR002347">
    <property type="entry name" value="SDR_fam"/>
</dbReference>
<dbReference type="SUPFAM" id="SSF51735">
    <property type="entry name" value="NAD(P)-binding Rossmann-fold domains"/>
    <property type="match status" value="1"/>
</dbReference>
<dbReference type="Gene3D" id="3.40.50.720">
    <property type="entry name" value="NAD(P)-binding Rossmann-like Domain"/>
    <property type="match status" value="1"/>
</dbReference>
<sequence>MSERKKVAVVAGVGPGNGAALARRFAQAGHAVALLARSRETLDTLESELGDARGYACDLTSPADVARTFAEIRTQLGDVDVLLYNAGSGVFAGVESITPEQFESAWRVNAYGALLCAQQVIPAMKAAGSGSIVFIGATASRRGGPRSAAFAPAKAAQRSLAESMARSLWPSGIHVALIVVDGVVDIPTTRKVMPDTPDSFFIKPSGVAEIAFQLTCQERSAWSFEVEARPFRESW</sequence>
<evidence type="ECO:0000313" key="1">
    <source>
        <dbReference type="EMBL" id="NMO22496.1"/>
    </source>
</evidence>
<dbReference type="PRINTS" id="PR00081">
    <property type="entry name" value="GDHRDH"/>
</dbReference>
<dbReference type="AlphaFoldDB" id="A0A848LXH9"/>
<reference evidence="1 2" key="1">
    <citation type="submission" date="2020-04" db="EMBL/GenBank/DDBJ databases">
        <title>Draft genome of Pyxidicoccus fallax type strain.</title>
        <authorList>
            <person name="Whitworth D.E."/>
        </authorList>
    </citation>
    <scope>NUCLEOTIDE SEQUENCE [LARGE SCALE GENOMIC DNA]</scope>
    <source>
        <strain evidence="1 2">DSM 14698</strain>
    </source>
</reference>
<organism evidence="1 2">
    <name type="scientific">Pyxidicoccus fallax</name>
    <dbReference type="NCBI Taxonomy" id="394095"/>
    <lineage>
        <taxon>Bacteria</taxon>
        <taxon>Pseudomonadati</taxon>
        <taxon>Myxococcota</taxon>
        <taxon>Myxococcia</taxon>
        <taxon>Myxococcales</taxon>
        <taxon>Cystobacterineae</taxon>
        <taxon>Myxococcaceae</taxon>
        <taxon>Pyxidicoccus</taxon>
    </lineage>
</organism>
<comment type="caution">
    <text evidence="1">The sequence shown here is derived from an EMBL/GenBank/DDBJ whole genome shotgun (WGS) entry which is preliminary data.</text>
</comment>
<protein>
    <submittedName>
        <fullName evidence="1">SDR family NAD(P)-dependent oxidoreductase</fullName>
    </submittedName>
</protein>
<evidence type="ECO:0000313" key="2">
    <source>
        <dbReference type="Proteomes" id="UP000518300"/>
    </source>
</evidence>
<dbReference type="PANTHER" id="PTHR43431:SF7">
    <property type="entry name" value="OXIDOREDUCTASE, SHORT CHAIN DEHYDROGENASE_REDUCTASE FAMILY (AFU_ORTHOLOGUE AFUA_5G14000)"/>
    <property type="match status" value="1"/>
</dbReference>
<gene>
    <name evidence="1" type="ORF">HG543_47710</name>
</gene>
<proteinExistence type="predicted"/>
<dbReference type="Pfam" id="PF00106">
    <property type="entry name" value="adh_short"/>
    <property type="match status" value="1"/>
</dbReference>
<dbReference type="EMBL" id="JABBJJ010000430">
    <property type="protein sequence ID" value="NMO22496.1"/>
    <property type="molecule type" value="Genomic_DNA"/>
</dbReference>
<name>A0A848LXH9_9BACT</name>
<dbReference type="PANTHER" id="PTHR43431">
    <property type="entry name" value="OXIDOREDUCTASE, SHORT CHAIN DEHYDROGENASE/REDUCTASE FAMILY (AFU_ORTHOLOGUE AFUA_5G14000)"/>
    <property type="match status" value="1"/>
</dbReference>